<gene>
    <name evidence="1" type="ORF">E6C50_07990</name>
</gene>
<evidence type="ECO:0000313" key="2">
    <source>
        <dbReference type="Proteomes" id="UP000307507"/>
    </source>
</evidence>
<proteinExistence type="predicted"/>
<comment type="caution">
    <text evidence="1">The sequence shown here is derived from an EMBL/GenBank/DDBJ whole genome shotgun (WGS) entry which is preliminary data.</text>
</comment>
<name>A0A4S4A0L4_9FLAO</name>
<evidence type="ECO:0000313" key="1">
    <source>
        <dbReference type="EMBL" id="THF51692.1"/>
    </source>
</evidence>
<dbReference type="PANTHER" id="PTHR34400">
    <property type="match status" value="1"/>
</dbReference>
<dbReference type="EMBL" id="SSNZ01000002">
    <property type="protein sequence ID" value="THF51692.1"/>
    <property type="molecule type" value="Genomic_DNA"/>
</dbReference>
<dbReference type="PANTHER" id="PTHR34400:SF4">
    <property type="entry name" value="MEMBRANE PROTEIN"/>
    <property type="match status" value="1"/>
</dbReference>
<accession>A0A4S4A0L4</accession>
<dbReference type="RefSeq" id="WP_136402676.1">
    <property type="nucleotide sequence ID" value="NZ_SSNZ01000002.1"/>
</dbReference>
<dbReference type="Proteomes" id="UP000307507">
    <property type="component" value="Unassembled WGS sequence"/>
</dbReference>
<sequence>MAYLNSPRLTFSGKFQADPSTVNNDVNHYNNATFQPSYQEYGEGGTNGWWNPDGTGNWRLIDCVITSVTYMDGTTTSDPGKDPIIGMSIMDANSRVAGKIVDLDPQQQSVSQIWGMIVRIGQGETDFVKGNFEPIAFNDIWWNRSTTQKGSGGASASYQSVVTDLQWSEVESKSRYLEELRKESPDRLSMKFNVDMFNQQHDSAHFTIGRIVGSIGPSRMDEPKHFIMGRQFVSDLTCNQGMYMPLSTSVYVANGLLQEETKQFILDLGNFLQTAGPEGAIAESRTLVLAANVGGEAYVPLGELNFKLPKWYENRGGLVKIRLTDEQVDMVRNCPLAIMNQQSDGSLSPLVKELTHYVRADQFVFRMNSGEESNIDFYATYLGKPMVNQAIVCQFQDSLINIMGQGDGTPATSTPNILAFEPGVVTDTNGKATLTVKASNPQNPRGFIDGQVYALWYYLEGYPTVDFTFTIKDGNPVVLPAALSGIDPTNFISILVFDSVKPEVIAKPDWDKDVQPVMQQYANLYPLMSKGIFNLANREVVDNNAKLLRFVFDLPREDPNHMPVTRDLSRDKKQMILNYLDRAIKENALADLSTAERIIQST</sequence>
<dbReference type="OrthoDB" id="9800162at2"/>
<organism evidence="1 2">
    <name type="scientific">Flavobacterium supellecticarium</name>
    <dbReference type="NCBI Taxonomy" id="2565924"/>
    <lineage>
        <taxon>Bacteria</taxon>
        <taxon>Pseudomonadati</taxon>
        <taxon>Bacteroidota</taxon>
        <taxon>Flavobacteriia</taxon>
        <taxon>Flavobacteriales</taxon>
        <taxon>Flavobacteriaceae</taxon>
        <taxon>Flavobacterium</taxon>
    </lineage>
</organism>
<dbReference type="AlphaFoldDB" id="A0A4S4A0L4"/>
<protein>
    <submittedName>
        <fullName evidence="1">Uncharacterized protein</fullName>
    </submittedName>
</protein>
<reference evidence="1 2" key="1">
    <citation type="submission" date="2019-04" db="EMBL/GenBank/DDBJ databases">
        <title>Flavobacterium sp. nov. isolated from construction timber.</title>
        <authorList>
            <person name="Lin S.-Y."/>
            <person name="Chang C.-T."/>
            <person name="Young C.-C."/>
        </authorList>
    </citation>
    <scope>NUCLEOTIDE SEQUENCE [LARGE SCALE GENOMIC DNA]</scope>
    <source>
        <strain evidence="1 2">CC-CTC003</strain>
    </source>
</reference>
<keyword evidence="2" id="KW-1185">Reference proteome</keyword>